<dbReference type="PANTHER" id="PTHR42648">
    <property type="entry name" value="TRANSPOSASE, PUTATIVE-RELATED"/>
    <property type="match status" value="1"/>
</dbReference>
<dbReference type="SUPFAM" id="SSF53098">
    <property type="entry name" value="Ribonuclease H-like"/>
    <property type="match status" value="1"/>
</dbReference>
<keyword evidence="2" id="KW-1185">Reference proteome</keyword>
<protein>
    <recommendedName>
        <fullName evidence="3">Integrase catalytic domain-containing protein</fullName>
    </recommendedName>
</protein>
<dbReference type="PANTHER" id="PTHR42648:SF28">
    <property type="entry name" value="TRANSPOSON-ENCODED PROTEIN WITH RIBONUCLEASE H-LIKE AND RETROVIRUS ZINC FINGER-LIKE DOMAINS"/>
    <property type="match status" value="1"/>
</dbReference>
<comment type="caution">
    <text evidence="1">The sequence shown here is derived from an EMBL/GenBank/DDBJ whole genome shotgun (WGS) entry which is preliminary data.</text>
</comment>
<sequence>MPLKTPQLNGVAEWMNKTLMERVSCVLSEAKLPESFWEEALKVVVYVINLLPSNALNGEVLEKMWSIAKVPYDHLLRDIVFIKDETIKDIGKKTKVSSNNNSGRVADTSLESCRPMLNHHEVDGQDISNPGGARIDLILDLKIEQLDVQTMFLHSDIEEKIYMKRPEKIIGLTSGGEGTIGESFVEKSIQVEISSERFSKDNIIILLFYVDNMLIVN</sequence>
<gene>
    <name evidence="1" type="ORF">Nepgr_028677</name>
</gene>
<accession>A0AAD3Y4B4</accession>
<dbReference type="AlphaFoldDB" id="A0AAD3Y4B4"/>
<organism evidence="1 2">
    <name type="scientific">Nepenthes gracilis</name>
    <name type="common">Slender pitcher plant</name>
    <dbReference type="NCBI Taxonomy" id="150966"/>
    <lineage>
        <taxon>Eukaryota</taxon>
        <taxon>Viridiplantae</taxon>
        <taxon>Streptophyta</taxon>
        <taxon>Embryophyta</taxon>
        <taxon>Tracheophyta</taxon>
        <taxon>Spermatophyta</taxon>
        <taxon>Magnoliopsida</taxon>
        <taxon>eudicotyledons</taxon>
        <taxon>Gunneridae</taxon>
        <taxon>Pentapetalae</taxon>
        <taxon>Caryophyllales</taxon>
        <taxon>Nepenthaceae</taxon>
        <taxon>Nepenthes</taxon>
    </lineage>
</organism>
<dbReference type="Gene3D" id="3.30.420.10">
    <property type="entry name" value="Ribonuclease H-like superfamily/Ribonuclease H"/>
    <property type="match status" value="1"/>
</dbReference>
<reference evidence="1" key="1">
    <citation type="submission" date="2023-05" db="EMBL/GenBank/DDBJ databases">
        <title>Nepenthes gracilis genome sequencing.</title>
        <authorList>
            <person name="Fukushima K."/>
        </authorList>
    </citation>
    <scope>NUCLEOTIDE SEQUENCE</scope>
    <source>
        <strain evidence="1">SING2019-196</strain>
    </source>
</reference>
<proteinExistence type="predicted"/>
<dbReference type="InterPro" id="IPR036397">
    <property type="entry name" value="RNaseH_sf"/>
</dbReference>
<dbReference type="InterPro" id="IPR039537">
    <property type="entry name" value="Retrotran_Ty1/copia-like"/>
</dbReference>
<dbReference type="EMBL" id="BSYO01000032">
    <property type="protein sequence ID" value="GMH26834.1"/>
    <property type="molecule type" value="Genomic_DNA"/>
</dbReference>
<name>A0AAD3Y4B4_NEPGR</name>
<dbReference type="InterPro" id="IPR012337">
    <property type="entry name" value="RNaseH-like_sf"/>
</dbReference>
<dbReference type="Proteomes" id="UP001279734">
    <property type="component" value="Unassembled WGS sequence"/>
</dbReference>
<evidence type="ECO:0008006" key="3">
    <source>
        <dbReference type="Google" id="ProtNLM"/>
    </source>
</evidence>
<evidence type="ECO:0000313" key="1">
    <source>
        <dbReference type="EMBL" id="GMH26834.1"/>
    </source>
</evidence>
<evidence type="ECO:0000313" key="2">
    <source>
        <dbReference type="Proteomes" id="UP001279734"/>
    </source>
</evidence>
<dbReference type="GO" id="GO:0003676">
    <property type="term" value="F:nucleic acid binding"/>
    <property type="evidence" value="ECO:0007669"/>
    <property type="project" value="InterPro"/>
</dbReference>